<evidence type="ECO:0000259" key="2">
    <source>
        <dbReference type="PROSITE" id="PS51820"/>
    </source>
</evidence>
<name>A0A448YRU1_BRENA</name>
<dbReference type="EMBL" id="CAACVR010000051">
    <property type="protein sequence ID" value="VEU23625.1"/>
    <property type="molecule type" value="Genomic_DNA"/>
</dbReference>
<accession>A0A448YRU1</accession>
<feature type="non-terminal residue" evidence="3">
    <location>
        <position position="411"/>
    </location>
</feature>
<dbReference type="Proteomes" id="UP000290900">
    <property type="component" value="Unassembled WGS sequence"/>
</dbReference>
<sequence>MILPLIWLLLLQAAATIGATINSATACSFGTDVLSQPGFNAKFYSYRSNDETDYLSSTYLASAYTKSGFITQATGVTSPQFSFSVPVGYIYTSELYGVDVTVSNITIAYSGYFLANESGIYTFDMTDIDDTVMVWFGNGLSCCNVSLLLDSNKPIAYVPDYTAVSTVGYVYLEAGAFYPIRMTYINIGSIGALEFHVVTPSGKTISNFVDSVFQVIDVNGECGSSTVSLPEITTTTTWTHTTTSERTTTYRTTNSGGVTYTQTEVIVAVPTSGLSTITTPWTGTSTFTTTSKTIETDSNGSSFTTSVIVIDTPTKRLSTVTTPWTGTFTSTTTSETVETDSNGSSFTTSIVIVDTPTSGLSTITTPWTGTFTSTTTSETVETDSNGSPFTTSVVIVDTPTSGLSTITTPWT</sequence>
<dbReference type="STRING" id="13370.A0A448YRU1"/>
<dbReference type="Pfam" id="PF10528">
    <property type="entry name" value="GLEYA"/>
    <property type="match status" value="1"/>
</dbReference>
<organism evidence="3 4">
    <name type="scientific">Brettanomyces naardenensis</name>
    <name type="common">Yeast</name>
    <dbReference type="NCBI Taxonomy" id="13370"/>
    <lineage>
        <taxon>Eukaryota</taxon>
        <taxon>Fungi</taxon>
        <taxon>Dikarya</taxon>
        <taxon>Ascomycota</taxon>
        <taxon>Saccharomycotina</taxon>
        <taxon>Pichiomycetes</taxon>
        <taxon>Pichiales</taxon>
        <taxon>Pichiaceae</taxon>
        <taxon>Brettanomyces</taxon>
    </lineage>
</organism>
<gene>
    <name evidence="3" type="ORF">BRENAR_LOCUS4354</name>
</gene>
<keyword evidence="1" id="KW-0732">Signal</keyword>
<evidence type="ECO:0000313" key="3">
    <source>
        <dbReference type="EMBL" id="VEU23625.1"/>
    </source>
</evidence>
<dbReference type="InterPro" id="IPR018871">
    <property type="entry name" value="GLEYA_adhesin_domain"/>
</dbReference>
<feature type="signal peptide" evidence="1">
    <location>
        <begin position="1"/>
        <end position="18"/>
    </location>
</feature>
<dbReference type="FunCoup" id="A0A448YRU1">
    <property type="interactions" value="17"/>
</dbReference>
<proteinExistence type="predicted"/>
<dbReference type="AlphaFoldDB" id="A0A448YRU1"/>
<dbReference type="Gene3D" id="2.60.120.1560">
    <property type="match status" value="1"/>
</dbReference>
<evidence type="ECO:0000313" key="4">
    <source>
        <dbReference type="Proteomes" id="UP000290900"/>
    </source>
</evidence>
<dbReference type="PROSITE" id="PS51820">
    <property type="entry name" value="PA14"/>
    <property type="match status" value="1"/>
</dbReference>
<feature type="domain" description="PA14" evidence="2">
    <location>
        <begin position="54"/>
        <end position="213"/>
    </location>
</feature>
<keyword evidence="4" id="KW-1185">Reference proteome</keyword>
<dbReference type="OrthoDB" id="3997081at2759"/>
<feature type="chain" id="PRO_5018999421" evidence="1">
    <location>
        <begin position="19"/>
        <end position="411"/>
    </location>
</feature>
<reference evidence="3 4" key="1">
    <citation type="submission" date="2018-12" db="EMBL/GenBank/DDBJ databases">
        <authorList>
            <person name="Tiukova I."/>
            <person name="Dainat J."/>
        </authorList>
    </citation>
    <scope>NUCLEOTIDE SEQUENCE [LARGE SCALE GENOMIC DNA]</scope>
</reference>
<protein>
    <submittedName>
        <fullName evidence="3">DEKNAAC104787</fullName>
    </submittedName>
</protein>
<dbReference type="InterPro" id="IPR037524">
    <property type="entry name" value="PA14/GLEYA"/>
</dbReference>
<evidence type="ECO:0000256" key="1">
    <source>
        <dbReference type="SAM" id="SignalP"/>
    </source>
</evidence>
<dbReference type="InParanoid" id="A0A448YRU1"/>